<dbReference type="Proteomes" id="UP000002058">
    <property type="component" value="Unassembled WGS sequence"/>
</dbReference>
<proteinExistence type="predicted"/>
<feature type="compositionally biased region" description="Basic and acidic residues" evidence="1">
    <location>
        <begin position="135"/>
        <end position="148"/>
    </location>
</feature>
<evidence type="ECO:0000256" key="1">
    <source>
        <dbReference type="SAM" id="MobiDB-lite"/>
    </source>
</evidence>
<organism evidence="2 3">
    <name type="scientific">Uncinocarpus reesii (strain UAMH 1704)</name>
    <dbReference type="NCBI Taxonomy" id="336963"/>
    <lineage>
        <taxon>Eukaryota</taxon>
        <taxon>Fungi</taxon>
        <taxon>Dikarya</taxon>
        <taxon>Ascomycota</taxon>
        <taxon>Pezizomycotina</taxon>
        <taxon>Eurotiomycetes</taxon>
        <taxon>Eurotiomycetidae</taxon>
        <taxon>Onygenales</taxon>
        <taxon>Onygenaceae</taxon>
        <taxon>Uncinocarpus</taxon>
    </lineage>
</organism>
<dbReference type="RefSeq" id="XP_002543741.1">
    <property type="nucleotide sequence ID" value="XM_002543695.1"/>
</dbReference>
<sequence>MAFACLELAGRLSESRLEDVESGSEYEQWQTSRAEVMETMLDLLELYTHHRNSTSIGRDFSIDTLLNIRIPLNREADSKKLTRYGYYNKRKPDTNGVRAINGSGKNRDKDNRNATGSAPKDTTRVNPLAPTAAHDPARPSNERGRDSTIRFMLDPEQARAEKETVEGYFKVEMEEYEVEE</sequence>
<dbReference type="STRING" id="336963.C4JQ25"/>
<dbReference type="KEGG" id="ure:UREG_03258"/>
<evidence type="ECO:0000313" key="3">
    <source>
        <dbReference type="Proteomes" id="UP000002058"/>
    </source>
</evidence>
<dbReference type="OrthoDB" id="4951845at2759"/>
<keyword evidence="3" id="KW-1185">Reference proteome</keyword>
<reference evidence="3" key="1">
    <citation type="journal article" date="2009" name="Genome Res.">
        <title>Comparative genomic analyses of the human fungal pathogens Coccidioides and their relatives.</title>
        <authorList>
            <person name="Sharpton T.J."/>
            <person name="Stajich J.E."/>
            <person name="Rounsley S.D."/>
            <person name="Gardner M.J."/>
            <person name="Wortman J.R."/>
            <person name="Jordar V.S."/>
            <person name="Maiti R."/>
            <person name="Kodira C.D."/>
            <person name="Neafsey D.E."/>
            <person name="Zeng Q."/>
            <person name="Hung C.-Y."/>
            <person name="McMahan C."/>
            <person name="Muszewska A."/>
            <person name="Grynberg M."/>
            <person name="Mandel M.A."/>
            <person name="Kellner E.M."/>
            <person name="Barker B.M."/>
            <person name="Galgiani J.N."/>
            <person name="Orbach M.J."/>
            <person name="Kirkland T.N."/>
            <person name="Cole G.T."/>
            <person name="Henn M.R."/>
            <person name="Birren B.W."/>
            <person name="Taylor J.W."/>
        </authorList>
    </citation>
    <scope>NUCLEOTIDE SEQUENCE [LARGE SCALE GENOMIC DNA]</scope>
    <source>
        <strain evidence="3">UAMH 1704</strain>
    </source>
</reference>
<name>C4JQ25_UNCRE</name>
<dbReference type="AlphaFoldDB" id="C4JQ25"/>
<evidence type="ECO:0000313" key="2">
    <source>
        <dbReference type="EMBL" id="EEP78412.1"/>
    </source>
</evidence>
<dbReference type="OMA" id="DSTIRFM"/>
<dbReference type="VEuPathDB" id="FungiDB:UREG_03258"/>
<dbReference type="InParanoid" id="C4JQ25"/>
<feature type="region of interest" description="Disordered" evidence="1">
    <location>
        <begin position="87"/>
        <end position="160"/>
    </location>
</feature>
<dbReference type="EMBL" id="CH476616">
    <property type="protein sequence ID" value="EEP78412.1"/>
    <property type="molecule type" value="Genomic_DNA"/>
</dbReference>
<gene>
    <name evidence="2" type="ORF">UREG_03258</name>
</gene>
<dbReference type="InterPro" id="IPR036915">
    <property type="entry name" value="Cyclin-like_sf"/>
</dbReference>
<accession>C4JQ25</accession>
<dbReference type="eggNOG" id="KOG0834">
    <property type="taxonomic scope" value="Eukaryota"/>
</dbReference>
<dbReference type="SUPFAM" id="SSF47954">
    <property type="entry name" value="Cyclin-like"/>
    <property type="match status" value="1"/>
</dbReference>
<protein>
    <submittedName>
        <fullName evidence="2">Uncharacterized protein</fullName>
    </submittedName>
</protein>
<dbReference type="GeneID" id="8442740"/>
<dbReference type="HOGENOM" id="CLU_1497312_0_0_1"/>